<evidence type="ECO:0000313" key="2">
    <source>
        <dbReference type="EMBL" id="KAK6590331.1"/>
    </source>
</evidence>
<keyword evidence="3" id="KW-1185">Reference proteome</keyword>
<feature type="region of interest" description="Disordered" evidence="1">
    <location>
        <begin position="226"/>
        <end position="284"/>
    </location>
</feature>
<name>A0AAV9Y076_9CRYT</name>
<dbReference type="GO" id="GO:0006364">
    <property type="term" value="P:rRNA processing"/>
    <property type="evidence" value="ECO:0007669"/>
    <property type="project" value="InterPro"/>
</dbReference>
<feature type="compositionally biased region" description="Basic and acidic residues" evidence="1">
    <location>
        <begin position="266"/>
        <end position="276"/>
    </location>
</feature>
<evidence type="ECO:0008006" key="4">
    <source>
        <dbReference type="Google" id="ProtNLM"/>
    </source>
</evidence>
<feature type="compositionally biased region" description="Polar residues" evidence="1">
    <location>
        <begin position="226"/>
        <end position="235"/>
    </location>
</feature>
<dbReference type="InterPro" id="IPR019310">
    <property type="entry name" value="Efg1"/>
</dbReference>
<comment type="caution">
    <text evidence="2">The sequence shown here is derived from an EMBL/GenBank/DDBJ whole genome shotgun (WGS) entry which is preliminary data.</text>
</comment>
<accession>A0AAV9Y076</accession>
<evidence type="ECO:0000313" key="3">
    <source>
        <dbReference type="Proteomes" id="UP001311799"/>
    </source>
</evidence>
<reference evidence="2 3" key="1">
    <citation type="submission" date="2023-10" db="EMBL/GenBank/DDBJ databases">
        <title>Comparative genomics analysis reveals potential genetic determinants of host preference in Cryptosporidium xiaoi.</title>
        <authorList>
            <person name="Xiao L."/>
            <person name="Li J."/>
        </authorList>
    </citation>
    <scope>NUCLEOTIDE SEQUENCE [LARGE SCALE GENOMIC DNA]</scope>
    <source>
        <strain evidence="2 3">52996</strain>
    </source>
</reference>
<organism evidence="2 3">
    <name type="scientific">Cryptosporidium xiaoi</name>
    <dbReference type="NCBI Taxonomy" id="659607"/>
    <lineage>
        <taxon>Eukaryota</taxon>
        <taxon>Sar</taxon>
        <taxon>Alveolata</taxon>
        <taxon>Apicomplexa</taxon>
        <taxon>Conoidasida</taxon>
        <taxon>Coccidia</taxon>
        <taxon>Eucoccidiorida</taxon>
        <taxon>Eimeriorina</taxon>
        <taxon>Cryptosporidiidae</taxon>
        <taxon>Cryptosporidium</taxon>
    </lineage>
</organism>
<dbReference type="Pfam" id="PF10153">
    <property type="entry name" value="Efg1"/>
    <property type="match status" value="1"/>
</dbReference>
<evidence type="ECO:0000256" key="1">
    <source>
        <dbReference type="SAM" id="MobiDB-lite"/>
    </source>
</evidence>
<gene>
    <name evidence="2" type="ORF">RS030_162449</name>
</gene>
<sequence>MVNNLYEVSDKMLTNKQDEKVKKGKQNSKRLRDIRRLLRNNRIKLDCEKKTELEKEASILEISENERRKNKSYKKKLYKYLEYKKNKQKTMRFVELVKVKRKINKLQKELVTCIENKNTDDIEDIKSKMKLFKSYEDYIRLSPFFKDRKYIPLFSNTQLDPNSISERGRFIEDIQDLKEKLRSKKCKSFDSSDLPTNDSFLLDEKVAINSSNSNITEKIEYKINNTSNKNHSTGAKGSKGIGKTSNNSKSIKNESKSRISNNIRVNTEDKKDENKQHIIFSDSE</sequence>
<dbReference type="AlphaFoldDB" id="A0AAV9Y076"/>
<proteinExistence type="predicted"/>
<protein>
    <recommendedName>
        <fullName evidence="4">rRNA-processing protein efg1</fullName>
    </recommendedName>
</protein>
<dbReference type="Proteomes" id="UP001311799">
    <property type="component" value="Unassembled WGS sequence"/>
</dbReference>
<dbReference type="EMBL" id="JAWDEY010000007">
    <property type="protein sequence ID" value="KAK6590331.1"/>
    <property type="molecule type" value="Genomic_DNA"/>
</dbReference>